<dbReference type="Gene3D" id="2.60.120.590">
    <property type="entry name" value="Alpha-ketoglutarate-dependent dioxygenase AlkB-like"/>
    <property type="match status" value="1"/>
</dbReference>
<dbReference type="EMBL" id="QZAN01000058">
    <property type="protein sequence ID" value="THW60708.1"/>
    <property type="molecule type" value="Genomic_DNA"/>
</dbReference>
<dbReference type="AlphaFoldDB" id="A0A4S8Z7H1"/>
<sequence>MHCGGRCQRGREMLGLDFWPLGSHILAPQFESPERIACLPSCNRCKSQGNTHFRVAVEELEAAPSESRWLWLLNAGDMAARARSGITQAENLPGSPVQIVELLAKPYALIEYKSPEDATKAFETESKAIFAYAAPAMEERILFNIQPNYPPPTLISNDPPTYEFTNGLILIHDFISKEEEEEMIREYHVVTSSREGRALKRGAVHYGPHFDYTTFAVSKSASTPPPEYLTRLLDRLPARDDRDIPDQYTLQHYPPGTGIPPHVDTHSAFEETIYSLSFGAATRMDFKLCGEKESRRLRLPKRSLGGGVETPPPELAPSVDSVEEKTEEWELELPARSLLVMRGPSRYGYTHGIKGRKHDQDGARLVARQDRYSLTMRRIKPAERIGCDCEYSHVCS</sequence>
<name>A0A4S8Z7H1_AURPU</name>
<evidence type="ECO:0000313" key="3">
    <source>
        <dbReference type="EMBL" id="THW60708.1"/>
    </source>
</evidence>
<dbReference type="InterPro" id="IPR027450">
    <property type="entry name" value="AlkB-like"/>
</dbReference>
<proteinExistence type="predicted"/>
<dbReference type="PROSITE" id="PS51471">
    <property type="entry name" value="FE2OG_OXY"/>
    <property type="match status" value="1"/>
</dbReference>
<dbReference type="GO" id="GO:0070988">
    <property type="term" value="P:demethylation"/>
    <property type="evidence" value="ECO:0007669"/>
    <property type="project" value="InterPro"/>
</dbReference>
<gene>
    <name evidence="3" type="ORF">D6D20_05581</name>
</gene>
<dbReference type="GO" id="GO:0016491">
    <property type="term" value="F:oxidoreductase activity"/>
    <property type="evidence" value="ECO:0007669"/>
    <property type="project" value="TreeGrafter"/>
</dbReference>
<dbReference type="PANTHER" id="PTHR12463:SF1">
    <property type="entry name" value="2-OXOGLUTARATE AND FE-DEPENDENT OXYGENASE FAMILY PROTEIN"/>
    <property type="match status" value="1"/>
</dbReference>
<dbReference type="SUPFAM" id="SSF51197">
    <property type="entry name" value="Clavaminate synthase-like"/>
    <property type="match status" value="1"/>
</dbReference>
<dbReference type="InterPro" id="IPR032857">
    <property type="entry name" value="ALKBH4"/>
</dbReference>
<organism evidence="3 4">
    <name type="scientific">Aureobasidium pullulans</name>
    <name type="common">Black yeast</name>
    <name type="synonym">Pullularia pullulans</name>
    <dbReference type="NCBI Taxonomy" id="5580"/>
    <lineage>
        <taxon>Eukaryota</taxon>
        <taxon>Fungi</taxon>
        <taxon>Dikarya</taxon>
        <taxon>Ascomycota</taxon>
        <taxon>Pezizomycotina</taxon>
        <taxon>Dothideomycetes</taxon>
        <taxon>Dothideomycetidae</taxon>
        <taxon>Dothideales</taxon>
        <taxon>Saccotheciaceae</taxon>
        <taxon>Aureobasidium</taxon>
    </lineage>
</organism>
<dbReference type="Pfam" id="PF13532">
    <property type="entry name" value="2OG-FeII_Oxy_2"/>
    <property type="match status" value="1"/>
</dbReference>
<evidence type="ECO:0000256" key="1">
    <source>
        <dbReference type="SAM" id="MobiDB-lite"/>
    </source>
</evidence>
<dbReference type="Proteomes" id="UP000310421">
    <property type="component" value="Unassembled WGS sequence"/>
</dbReference>
<feature type="region of interest" description="Disordered" evidence="1">
    <location>
        <begin position="301"/>
        <end position="322"/>
    </location>
</feature>
<dbReference type="PANTHER" id="PTHR12463">
    <property type="entry name" value="OXYGENASE-RELATED"/>
    <property type="match status" value="1"/>
</dbReference>
<comment type="caution">
    <text evidence="3">The sequence shown here is derived from an EMBL/GenBank/DDBJ whole genome shotgun (WGS) entry which is preliminary data.</text>
</comment>
<dbReference type="InterPro" id="IPR005123">
    <property type="entry name" value="Oxoglu/Fe-dep_dioxygenase_dom"/>
</dbReference>
<evidence type="ECO:0000259" key="2">
    <source>
        <dbReference type="PROSITE" id="PS51471"/>
    </source>
</evidence>
<dbReference type="GO" id="GO:0032451">
    <property type="term" value="F:demethylase activity"/>
    <property type="evidence" value="ECO:0007669"/>
    <property type="project" value="TreeGrafter"/>
</dbReference>
<protein>
    <recommendedName>
        <fullName evidence="2">Fe2OG dioxygenase domain-containing protein</fullName>
    </recommendedName>
</protein>
<accession>A0A4S8Z7H1</accession>
<evidence type="ECO:0000313" key="4">
    <source>
        <dbReference type="Proteomes" id="UP000310421"/>
    </source>
</evidence>
<reference evidence="3 4" key="1">
    <citation type="submission" date="2018-10" db="EMBL/GenBank/DDBJ databases">
        <title>Fifty Aureobasidium pullulans genomes reveal a recombining polyextremotolerant generalist.</title>
        <authorList>
            <person name="Gostincar C."/>
            <person name="Turk M."/>
            <person name="Zajc J."/>
            <person name="Gunde-Cimerman N."/>
        </authorList>
    </citation>
    <scope>NUCLEOTIDE SEQUENCE [LARGE SCALE GENOMIC DNA]</scope>
    <source>
        <strain evidence="3 4">EXF-10751</strain>
    </source>
</reference>
<dbReference type="InterPro" id="IPR037151">
    <property type="entry name" value="AlkB-like_sf"/>
</dbReference>
<feature type="domain" description="Fe2OG dioxygenase" evidence="2">
    <location>
        <begin position="244"/>
        <end position="380"/>
    </location>
</feature>